<organism evidence="1 2">
    <name type="scientific">Gigaspora margarita</name>
    <dbReference type="NCBI Taxonomy" id="4874"/>
    <lineage>
        <taxon>Eukaryota</taxon>
        <taxon>Fungi</taxon>
        <taxon>Fungi incertae sedis</taxon>
        <taxon>Mucoromycota</taxon>
        <taxon>Glomeromycotina</taxon>
        <taxon>Glomeromycetes</taxon>
        <taxon>Diversisporales</taxon>
        <taxon>Gigasporaceae</taxon>
        <taxon>Gigaspora</taxon>
    </lineage>
</organism>
<accession>A0ABN7VGY1</accession>
<feature type="non-terminal residue" evidence="1">
    <location>
        <position position="1"/>
    </location>
</feature>
<evidence type="ECO:0000313" key="1">
    <source>
        <dbReference type="EMBL" id="CAG8770455.1"/>
    </source>
</evidence>
<dbReference type="EMBL" id="CAJVQB010014750">
    <property type="protein sequence ID" value="CAG8770455.1"/>
    <property type="molecule type" value="Genomic_DNA"/>
</dbReference>
<sequence>NAAMKAVFIKEKYSPYSSYSGRYNQSYNEGYSDSIKKKLVKKATQTLMISN</sequence>
<dbReference type="Proteomes" id="UP000789901">
    <property type="component" value="Unassembled WGS sequence"/>
</dbReference>
<reference evidence="1 2" key="1">
    <citation type="submission" date="2021-06" db="EMBL/GenBank/DDBJ databases">
        <authorList>
            <person name="Kallberg Y."/>
            <person name="Tangrot J."/>
            <person name="Rosling A."/>
        </authorList>
    </citation>
    <scope>NUCLEOTIDE SEQUENCE [LARGE SCALE GENOMIC DNA]</scope>
    <source>
        <strain evidence="1 2">120-4 pot B 10/14</strain>
    </source>
</reference>
<comment type="caution">
    <text evidence="1">The sequence shown here is derived from an EMBL/GenBank/DDBJ whole genome shotgun (WGS) entry which is preliminary data.</text>
</comment>
<proteinExistence type="predicted"/>
<gene>
    <name evidence="1" type="ORF">GMARGA_LOCUS18460</name>
</gene>
<protein>
    <submittedName>
        <fullName evidence="1">30432_t:CDS:1</fullName>
    </submittedName>
</protein>
<evidence type="ECO:0000313" key="2">
    <source>
        <dbReference type="Proteomes" id="UP000789901"/>
    </source>
</evidence>
<keyword evidence="2" id="KW-1185">Reference proteome</keyword>
<name>A0ABN7VGY1_GIGMA</name>